<evidence type="ECO:0000256" key="2">
    <source>
        <dbReference type="ARBA" id="ARBA00022517"/>
    </source>
</evidence>
<organism evidence="9 10">
    <name type="scientific">Takifugu rubripes</name>
    <name type="common">Japanese pufferfish</name>
    <name type="synonym">Fugu rubripes</name>
    <dbReference type="NCBI Taxonomy" id="31033"/>
    <lineage>
        <taxon>Eukaryota</taxon>
        <taxon>Metazoa</taxon>
        <taxon>Chordata</taxon>
        <taxon>Craniata</taxon>
        <taxon>Vertebrata</taxon>
        <taxon>Euteleostomi</taxon>
        <taxon>Actinopterygii</taxon>
        <taxon>Neopterygii</taxon>
        <taxon>Teleostei</taxon>
        <taxon>Neoteleostei</taxon>
        <taxon>Acanthomorphata</taxon>
        <taxon>Eupercaria</taxon>
        <taxon>Tetraodontiformes</taxon>
        <taxon>Tetradontoidea</taxon>
        <taxon>Tetraodontidae</taxon>
        <taxon>Takifugu</taxon>
    </lineage>
</organism>
<dbReference type="Ensembl" id="ENSTRUT00000063641.1">
    <property type="protein sequence ID" value="ENSTRUP00000065565.1"/>
    <property type="gene ID" value="ENSTRUG00000017264.3"/>
</dbReference>
<keyword evidence="2 7" id="KW-0690">Ribosome biogenesis</keyword>
<keyword evidence="4 7" id="KW-0539">Nucleus</keyword>
<gene>
    <name evidence="9" type="primary">mphosph10</name>
</gene>
<sequence length="599" mass="69030">YIKYLSFYLFSLQDGVATDFTSLTKTLYDLHKAEEPGHYKGSPLTELLVENFDEEQIWQELELQNKAVLRHFNSAIEEGLFDEPLTLLIKHQEEISNDEGEEMDEEEVDEEEEEDMITPKTSKKRASEVEMGSEDYTDQDSDLDFDIDALEKRQNQKKRIGNKTKIVPSEVDDKFFKLSEMESFLDDMDKREGKDGNEDDVDYFQDLPSDDDNQNFDQIFATKKQKKSTMRSSRNLKYKDYFDAVDSEPVAADDQSDVEDNKTHETSHNAMLIMVCLYDPILLQMSKKIEELENSALAVKPWQLSGEVTAQARPENSLLEEVVEFEQMSRTAPAVTEETTLLLEDIIKQRIKDQAFDDVVRKEKPKEDVFEYKKRLTLDHEKSKQSLAQIYEQEYLKQNQNKSEEEENPAHVEIQKCMDTLFLKLDALSNFHFTPKPHIPEVKVVSNLPSVTMEEVAPVSASDGTLLAPEEIKEKSKAGDILGDTEKTTTDKKRERRHKKKVKHLKIKEREKRQKLKEASKTGENNKPTKAEVAQNLKKLSKGGQATILKDEGKDKTLRSSKAFFSQLQDQVKTQLKSAKEQTSKKKKNKEVSVSKLKL</sequence>
<evidence type="ECO:0000256" key="6">
    <source>
        <dbReference type="ARBA" id="ARBA00029455"/>
    </source>
</evidence>
<dbReference type="Proteomes" id="UP000005226">
    <property type="component" value="Chromosome 13"/>
</dbReference>
<evidence type="ECO:0000256" key="1">
    <source>
        <dbReference type="ARBA" id="ARBA00004604"/>
    </source>
</evidence>
<dbReference type="AlphaFoldDB" id="A0A674MW28"/>
<evidence type="ECO:0000313" key="9">
    <source>
        <dbReference type="Ensembl" id="ENSTRUP00000065565.1"/>
    </source>
</evidence>
<comment type="function">
    <text evidence="7">Component of the 60-80S U3 small nucleolar ribonucleoprotein (U3 snoRNP). Required for the early cleavages during pre-18S ribosomal RNA processing.</text>
</comment>
<evidence type="ECO:0000256" key="3">
    <source>
        <dbReference type="ARBA" id="ARBA00022552"/>
    </source>
</evidence>
<feature type="region of interest" description="Disordered" evidence="8">
    <location>
        <begin position="458"/>
        <end position="532"/>
    </location>
</feature>
<evidence type="ECO:0000256" key="5">
    <source>
        <dbReference type="ARBA" id="ARBA00023274"/>
    </source>
</evidence>
<evidence type="ECO:0000256" key="7">
    <source>
        <dbReference type="PIRNR" id="PIRNR017300"/>
    </source>
</evidence>
<dbReference type="PANTHER" id="PTHR17039:SF0">
    <property type="entry name" value="U3 SMALL NUCLEOLAR RIBONUCLEOPROTEIN PROTEIN MPP10"/>
    <property type="match status" value="1"/>
</dbReference>
<comment type="similarity">
    <text evidence="6 7">Belongs to the MPP10 family.</text>
</comment>
<reference evidence="9" key="3">
    <citation type="submission" date="2025-09" db="UniProtKB">
        <authorList>
            <consortium name="Ensembl"/>
        </authorList>
    </citation>
    <scope>IDENTIFICATION</scope>
</reference>
<dbReference type="GeneTree" id="ENSGT00390000011359"/>
<dbReference type="GO" id="GO:0032040">
    <property type="term" value="C:small-subunit processome"/>
    <property type="evidence" value="ECO:0007669"/>
    <property type="project" value="TreeGrafter"/>
</dbReference>
<feature type="compositionally biased region" description="Acidic residues" evidence="8">
    <location>
        <begin position="131"/>
        <end position="140"/>
    </location>
</feature>
<protein>
    <recommendedName>
        <fullName evidence="7">U3 small nucleolar ribonucleoprotein protein MPP10</fullName>
    </recommendedName>
</protein>
<feature type="region of interest" description="Disordered" evidence="8">
    <location>
        <begin position="576"/>
        <end position="599"/>
    </location>
</feature>
<evidence type="ECO:0000313" key="10">
    <source>
        <dbReference type="Proteomes" id="UP000005226"/>
    </source>
</evidence>
<keyword evidence="3 7" id="KW-0698">rRNA processing</keyword>
<name>A0A674MW28_TAKRU</name>
<proteinExistence type="inferred from homology"/>
<evidence type="ECO:0000256" key="8">
    <source>
        <dbReference type="SAM" id="MobiDB-lite"/>
    </source>
</evidence>
<dbReference type="GO" id="GO:0034457">
    <property type="term" value="C:Mpp10 complex"/>
    <property type="evidence" value="ECO:0007669"/>
    <property type="project" value="UniProtKB-UniRule"/>
</dbReference>
<feature type="compositionally biased region" description="Basic and acidic residues" evidence="8">
    <location>
        <begin position="470"/>
        <end position="493"/>
    </location>
</feature>
<dbReference type="PANTHER" id="PTHR17039">
    <property type="entry name" value="U3 SMALL NUCLEOLAR RIBONUCLEOPROTEIN PROTEIN MPP10"/>
    <property type="match status" value="1"/>
</dbReference>
<feature type="compositionally biased region" description="Basic residues" evidence="8">
    <location>
        <begin position="494"/>
        <end position="507"/>
    </location>
</feature>
<dbReference type="Pfam" id="PF04006">
    <property type="entry name" value="Mpp10"/>
    <property type="match status" value="2"/>
</dbReference>
<reference evidence="9 10" key="1">
    <citation type="journal article" date="2011" name="Genome Biol. Evol.">
        <title>Integration of the genetic map and genome assembly of fugu facilitates insights into distinct features of genome evolution in teleosts and mammals.</title>
        <authorList>
            <person name="Kai W."/>
            <person name="Kikuchi K."/>
            <person name="Tohari S."/>
            <person name="Chew A.K."/>
            <person name="Tay A."/>
            <person name="Fujiwara A."/>
            <person name="Hosoya S."/>
            <person name="Suetake H."/>
            <person name="Naruse K."/>
            <person name="Brenner S."/>
            <person name="Suzuki Y."/>
            <person name="Venkatesh B."/>
        </authorList>
    </citation>
    <scope>NUCLEOTIDE SEQUENCE [LARGE SCALE GENOMIC DNA]</scope>
</reference>
<keyword evidence="10" id="KW-1185">Reference proteome</keyword>
<evidence type="ECO:0000256" key="4">
    <source>
        <dbReference type="ARBA" id="ARBA00023242"/>
    </source>
</evidence>
<dbReference type="GO" id="GO:0005732">
    <property type="term" value="C:sno(s)RNA-containing ribonucleoprotein complex"/>
    <property type="evidence" value="ECO:0007669"/>
    <property type="project" value="UniProtKB-UniRule"/>
</dbReference>
<feature type="compositionally biased region" description="Acidic residues" evidence="8">
    <location>
        <begin position="95"/>
        <end position="116"/>
    </location>
</feature>
<dbReference type="GO" id="GO:0006364">
    <property type="term" value="P:rRNA processing"/>
    <property type="evidence" value="ECO:0007669"/>
    <property type="project" value="UniProtKB-KW"/>
</dbReference>
<dbReference type="InterPro" id="IPR012173">
    <property type="entry name" value="Mpp10"/>
</dbReference>
<keyword evidence="5 7" id="KW-0687">Ribonucleoprotein</keyword>
<comment type="subcellular location">
    <subcellularLocation>
        <location evidence="1 7">Nucleus</location>
        <location evidence="1 7">Nucleolus</location>
    </subcellularLocation>
</comment>
<dbReference type="PIRSF" id="PIRSF017300">
    <property type="entry name" value="snoRNP_Mpp10"/>
    <property type="match status" value="1"/>
</dbReference>
<feature type="region of interest" description="Disordered" evidence="8">
    <location>
        <begin position="95"/>
        <end position="140"/>
    </location>
</feature>
<accession>A0A674MW28</accession>
<feature type="compositionally biased region" description="Basic and acidic residues" evidence="8">
    <location>
        <begin position="508"/>
        <end position="521"/>
    </location>
</feature>
<reference evidence="9" key="2">
    <citation type="submission" date="2025-08" db="UniProtKB">
        <authorList>
            <consortium name="Ensembl"/>
        </authorList>
    </citation>
    <scope>IDENTIFICATION</scope>
</reference>